<gene>
    <name evidence="1" type="ORF">SAMN04487954_101407</name>
</gene>
<protein>
    <submittedName>
        <fullName evidence="1">Uncharacterized protein</fullName>
    </submittedName>
</protein>
<organism evidence="1 2">
    <name type="scientific">Billgrantia gudaonensis</name>
    <dbReference type="NCBI Taxonomy" id="376427"/>
    <lineage>
        <taxon>Bacteria</taxon>
        <taxon>Pseudomonadati</taxon>
        <taxon>Pseudomonadota</taxon>
        <taxon>Gammaproteobacteria</taxon>
        <taxon>Oceanospirillales</taxon>
        <taxon>Halomonadaceae</taxon>
        <taxon>Billgrantia</taxon>
    </lineage>
</organism>
<accession>A0A1G8NR37</accession>
<reference evidence="1 2" key="1">
    <citation type="submission" date="2016-10" db="EMBL/GenBank/DDBJ databases">
        <authorList>
            <person name="de Groot N.N."/>
        </authorList>
    </citation>
    <scope>NUCLEOTIDE SEQUENCE [LARGE SCALE GENOMIC DNA]</scope>
    <source>
        <strain evidence="1 2">CGMCC 1.6133</strain>
    </source>
</reference>
<evidence type="ECO:0000313" key="1">
    <source>
        <dbReference type="EMBL" id="SDI82664.1"/>
    </source>
</evidence>
<name>A0A1G8NR37_9GAMM</name>
<keyword evidence="2" id="KW-1185">Reference proteome</keyword>
<sequence length="115" mass="13228">MSIRANSGGSLDRYGVVVMIVHEAREGCYVLLDWWTGENMLQHHVYFSRDPNDPEFSDVTQTGIVACVWELKVLSFEREAWIDCVLAREEPSWMDTAVVTFPKMCNSAPITRRCR</sequence>
<dbReference type="AlphaFoldDB" id="A0A1G8NR37"/>
<proteinExistence type="predicted"/>
<evidence type="ECO:0000313" key="2">
    <source>
        <dbReference type="Proteomes" id="UP000198525"/>
    </source>
</evidence>
<dbReference type="EMBL" id="FNES01000001">
    <property type="protein sequence ID" value="SDI82664.1"/>
    <property type="molecule type" value="Genomic_DNA"/>
</dbReference>
<dbReference type="Proteomes" id="UP000198525">
    <property type="component" value="Unassembled WGS sequence"/>
</dbReference>